<feature type="compositionally biased region" description="Acidic residues" evidence="5">
    <location>
        <begin position="168"/>
        <end position="179"/>
    </location>
</feature>
<accession>A0A7H9B4M9</accession>
<dbReference type="GO" id="GO:0005666">
    <property type="term" value="C:RNA polymerase III complex"/>
    <property type="evidence" value="ECO:0007669"/>
    <property type="project" value="InterPro"/>
</dbReference>
<keyword evidence="3" id="KW-0804">Transcription</keyword>
<dbReference type="GO" id="GO:0003677">
    <property type="term" value="F:DNA binding"/>
    <property type="evidence" value="ECO:0007669"/>
    <property type="project" value="InterPro"/>
</dbReference>
<organism evidence="6 7">
    <name type="scientific">Zygotorulaspora mrakii</name>
    <name type="common">Zygosaccharomyces mrakii</name>
    <dbReference type="NCBI Taxonomy" id="42260"/>
    <lineage>
        <taxon>Eukaryota</taxon>
        <taxon>Fungi</taxon>
        <taxon>Dikarya</taxon>
        <taxon>Ascomycota</taxon>
        <taxon>Saccharomycotina</taxon>
        <taxon>Saccharomycetes</taxon>
        <taxon>Saccharomycetales</taxon>
        <taxon>Saccharomycetaceae</taxon>
        <taxon>Zygotorulaspora</taxon>
    </lineage>
</organism>
<evidence type="ECO:0000256" key="3">
    <source>
        <dbReference type="ARBA" id="ARBA00023163"/>
    </source>
</evidence>
<feature type="region of interest" description="Disordered" evidence="5">
    <location>
        <begin position="122"/>
        <end position="179"/>
    </location>
</feature>
<feature type="compositionally biased region" description="Polar residues" evidence="5">
    <location>
        <begin position="338"/>
        <end position="355"/>
    </location>
</feature>
<feature type="compositionally biased region" description="Basic and acidic residues" evidence="5">
    <location>
        <begin position="32"/>
        <end position="64"/>
    </location>
</feature>
<feature type="compositionally biased region" description="Polar residues" evidence="5">
    <location>
        <begin position="65"/>
        <end position="82"/>
    </location>
</feature>
<dbReference type="PANTHER" id="PTHR13408">
    <property type="entry name" value="DNA-DIRECTED RNA POLYMERASE III"/>
    <property type="match status" value="1"/>
</dbReference>
<dbReference type="GO" id="GO:0042797">
    <property type="term" value="P:tRNA transcription by RNA polymerase III"/>
    <property type="evidence" value="ECO:0007669"/>
    <property type="project" value="TreeGrafter"/>
</dbReference>
<name>A0A7H9B4M9_ZYGMR</name>
<evidence type="ECO:0008006" key="8">
    <source>
        <dbReference type="Google" id="ProtNLM"/>
    </source>
</evidence>
<evidence type="ECO:0000313" key="6">
    <source>
        <dbReference type="EMBL" id="QLG73413.1"/>
    </source>
</evidence>
<feature type="compositionally biased region" description="Acidic residues" evidence="5">
    <location>
        <begin position="128"/>
        <end position="137"/>
    </location>
</feature>
<evidence type="ECO:0000256" key="1">
    <source>
        <dbReference type="ARBA" id="ARBA00004123"/>
    </source>
</evidence>
<dbReference type="InterPro" id="IPR007811">
    <property type="entry name" value="RPC4"/>
</dbReference>
<dbReference type="OrthoDB" id="5836119at2759"/>
<dbReference type="EMBL" id="CP058608">
    <property type="protein sequence ID" value="QLG73413.1"/>
    <property type="molecule type" value="Genomic_DNA"/>
</dbReference>
<feature type="region of interest" description="Disordered" evidence="5">
    <location>
        <begin position="1"/>
        <end position="92"/>
    </location>
</feature>
<evidence type="ECO:0000313" key="7">
    <source>
        <dbReference type="Proteomes" id="UP000509704"/>
    </source>
</evidence>
<gene>
    <name evidence="6" type="ORF">HG535_0E04970</name>
</gene>
<feature type="compositionally biased region" description="Low complexity" evidence="5">
    <location>
        <begin position="12"/>
        <end position="23"/>
    </location>
</feature>
<keyword evidence="2" id="KW-0240">DNA-directed RNA polymerase</keyword>
<evidence type="ECO:0000256" key="5">
    <source>
        <dbReference type="SAM" id="MobiDB-lite"/>
    </source>
</evidence>
<feature type="region of interest" description="Disordered" evidence="5">
    <location>
        <begin position="324"/>
        <end position="372"/>
    </location>
</feature>
<feature type="compositionally biased region" description="Basic and acidic residues" evidence="5">
    <location>
        <begin position="324"/>
        <end position="337"/>
    </location>
</feature>
<sequence length="444" mass="50609">MSSGNGSKRLPSLKSSSGASGLKFKPKFVARRTKEERDASAPKIKQEESQKPAYDKKKAQEKRPASNQQRRVPRYLNNTHVISSGPLAAGNFVSDKGGDFKKSFIKSEGGSTSLVHKGLQTIDNAAVESEDDQDDADEEKKETADNNQRKSKSKFNMGREYTVHELTEDNYEEEEFDSDVNMDDEAWQAKRVEELFPIRPIRIRHDDLDTVQKEVQDSFSEGTTREATPMIQIKKEDHNRGFESKETDLQQLLKAKEENMLDRIKKLNFQEQFRSLDEKESLQEMKNLTEDHLRIWKKLNKINNKPKRFVLFQLPSKLPSFEEITPKTENEQTDHRLLSTQDSTQSEQENKQSGIDFSAKKNRKQEVVKENFTPQDSLTGKIGSLRVHKSGRLSVEIGGVIMDINRGADTSFLQDVASVNDNGETPTVELLGRLDGRMVVTPRF</sequence>
<dbReference type="GeneID" id="59237155"/>
<reference evidence="6 7" key="1">
    <citation type="submission" date="2020-07" db="EMBL/GenBank/DDBJ databases">
        <title>The yeast mating-type switching endonuclease HO is a domesticated member of an unorthodox homing genetic element family.</title>
        <authorList>
            <person name="Coughlan A.Y."/>
            <person name="Lombardi L."/>
            <person name="Braun-Galleani S."/>
            <person name="Martos A.R."/>
            <person name="Galeote V."/>
            <person name="Bigey F."/>
            <person name="Dequin S."/>
            <person name="Byrne K.P."/>
            <person name="Wolfe K.H."/>
        </authorList>
    </citation>
    <scope>NUCLEOTIDE SEQUENCE [LARGE SCALE GENOMIC DNA]</scope>
    <source>
        <strain evidence="6 7">NRRL Y-6702</strain>
    </source>
</reference>
<feature type="compositionally biased region" description="Basic and acidic residues" evidence="5">
    <location>
        <begin position="138"/>
        <end position="148"/>
    </location>
</feature>
<dbReference type="KEGG" id="zmk:HG535_0E04970"/>
<comment type="subcellular location">
    <subcellularLocation>
        <location evidence="1">Nucleus</location>
    </subcellularLocation>
</comment>
<dbReference type="Pfam" id="PF05132">
    <property type="entry name" value="RNA_pol_Rpc4"/>
    <property type="match status" value="1"/>
</dbReference>
<keyword evidence="4" id="KW-0539">Nucleus</keyword>
<evidence type="ECO:0000256" key="4">
    <source>
        <dbReference type="ARBA" id="ARBA00023242"/>
    </source>
</evidence>
<dbReference type="Proteomes" id="UP000509704">
    <property type="component" value="Chromosome 5"/>
</dbReference>
<proteinExistence type="predicted"/>
<protein>
    <recommendedName>
        <fullName evidence="8">DNA-directed RNA polymerase III subunit RPC4</fullName>
    </recommendedName>
</protein>
<dbReference type="PANTHER" id="PTHR13408:SF0">
    <property type="entry name" value="DNA-DIRECTED RNA POLYMERASE III SUBUNIT RPC4"/>
    <property type="match status" value="1"/>
</dbReference>
<dbReference type="AlphaFoldDB" id="A0A7H9B4M9"/>
<dbReference type="RefSeq" id="XP_037145140.1">
    <property type="nucleotide sequence ID" value="XM_037289245.1"/>
</dbReference>
<keyword evidence="7" id="KW-1185">Reference proteome</keyword>
<evidence type="ECO:0000256" key="2">
    <source>
        <dbReference type="ARBA" id="ARBA00022478"/>
    </source>
</evidence>